<protein>
    <submittedName>
        <fullName evidence="1">Uncharacterized protein</fullName>
    </submittedName>
</protein>
<reference evidence="1 2" key="1">
    <citation type="journal article" date="2022" name="DNA Res.">
        <title>Chromosomal-level genome assembly of the orchid tree Bauhinia variegata (Leguminosae; Cercidoideae) supports the allotetraploid origin hypothesis of Bauhinia.</title>
        <authorList>
            <person name="Zhong Y."/>
            <person name="Chen Y."/>
            <person name="Zheng D."/>
            <person name="Pang J."/>
            <person name="Liu Y."/>
            <person name="Luo S."/>
            <person name="Meng S."/>
            <person name="Qian L."/>
            <person name="Wei D."/>
            <person name="Dai S."/>
            <person name="Zhou R."/>
        </authorList>
    </citation>
    <scope>NUCLEOTIDE SEQUENCE [LARGE SCALE GENOMIC DNA]</scope>
    <source>
        <strain evidence="1">BV-YZ2020</strain>
    </source>
</reference>
<evidence type="ECO:0000313" key="1">
    <source>
        <dbReference type="EMBL" id="KAI4328358.1"/>
    </source>
</evidence>
<dbReference type="Proteomes" id="UP000828941">
    <property type="component" value="Chromosome 8"/>
</dbReference>
<keyword evidence="2" id="KW-1185">Reference proteome</keyword>
<comment type="caution">
    <text evidence="1">The sequence shown here is derived from an EMBL/GenBank/DDBJ whole genome shotgun (WGS) entry which is preliminary data.</text>
</comment>
<accession>A0ACB9MWC1</accession>
<dbReference type="EMBL" id="CM039433">
    <property type="protein sequence ID" value="KAI4328358.1"/>
    <property type="molecule type" value="Genomic_DNA"/>
</dbReference>
<organism evidence="1 2">
    <name type="scientific">Bauhinia variegata</name>
    <name type="common">Purple orchid tree</name>
    <name type="synonym">Phanera variegata</name>
    <dbReference type="NCBI Taxonomy" id="167791"/>
    <lineage>
        <taxon>Eukaryota</taxon>
        <taxon>Viridiplantae</taxon>
        <taxon>Streptophyta</taxon>
        <taxon>Embryophyta</taxon>
        <taxon>Tracheophyta</taxon>
        <taxon>Spermatophyta</taxon>
        <taxon>Magnoliopsida</taxon>
        <taxon>eudicotyledons</taxon>
        <taxon>Gunneridae</taxon>
        <taxon>Pentapetalae</taxon>
        <taxon>rosids</taxon>
        <taxon>fabids</taxon>
        <taxon>Fabales</taxon>
        <taxon>Fabaceae</taxon>
        <taxon>Cercidoideae</taxon>
        <taxon>Cercideae</taxon>
        <taxon>Bauhiniinae</taxon>
        <taxon>Bauhinia</taxon>
    </lineage>
</organism>
<proteinExistence type="predicted"/>
<sequence>MEKSKQNYEVFISFRDPSTVRHQIGQYAKHFLKHEQRLKDNLQKVQNWRAALAEAANLSGWDCSVHRMESELVEKIANDLLQKLHGLRPDNDLEGEIAQRQEEAHLRSRDLNLRRDYNAMATALRIGQSQRQLGQSLLGLI</sequence>
<name>A0ACB9MWC1_BAUVA</name>
<gene>
    <name evidence="1" type="ORF">L6164_020716</name>
</gene>
<evidence type="ECO:0000313" key="2">
    <source>
        <dbReference type="Proteomes" id="UP000828941"/>
    </source>
</evidence>